<accession>A0A820I2T2</accession>
<keyword evidence="5" id="KW-0472">Membrane</keyword>
<evidence type="ECO:0000256" key="2">
    <source>
        <dbReference type="ARBA" id="ARBA00022597"/>
    </source>
</evidence>
<gene>
    <name evidence="6" type="ORF">JBS370_LOCUS40482</name>
</gene>
<keyword evidence="4" id="KW-1133">Transmembrane helix</keyword>
<reference evidence="6" key="1">
    <citation type="submission" date="2021-02" db="EMBL/GenBank/DDBJ databases">
        <authorList>
            <person name="Nowell W R."/>
        </authorList>
    </citation>
    <scope>NUCLEOTIDE SEQUENCE</scope>
</reference>
<evidence type="ECO:0000256" key="4">
    <source>
        <dbReference type="ARBA" id="ARBA00022989"/>
    </source>
</evidence>
<evidence type="ECO:0000256" key="1">
    <source>
        <dbReference type="ARBA" id="ARBA00004141"/>
    </source>
</evidence>
<dbReference type="PANTHER" id="PTHR10231">
    <property type="entry name" value="NUCLEOTIDE-SUGAR TRANSMEMBRANE TRANSPORTER"/>
    <property type="match status" value="1"/>
</dbReference>
<comment type="caution">
    <text evidence="6">The sequence shown here is derived from an EMBL/GenBank/DDBJ whole genome shotgun (WGS) entry which is preliminary data.</text>
</comment>
<sequence length="130" mass="14342">MPNSASNTSISPVSHDSGTFMKPVSLVALTLQNTLSILLLRYVRTIPGPRFIKSTAVIISEVQKTIFSLLLVINEERNIAPAFKLIYNKIICQPYDTFETGIPALLYTLQNNLVFVAISNLDAATFQVVL</sequence>
<keyword evidence="2" id="KW-0762">Sugar transport</keyword>
<dbReference type="EMBL" id="CAJOBD010036556">
    <property type="protein sequence ID" value="CAF4303881.1"/>
    <property type="molecule type" value="Genomic_DNA"/>
</dbReference>
<organism evidence="6 7">
    <name type="scientific">Rotaria sordida</name>
    <dbReference type="NCBI Taxonomy" id="392033"/>
    <lineage>
        <taxon>Eukaryota</taxon>
        <taxon>Metazoa</taxon>
        <taxon>Spiralia</taxon>
        <taxon>Gnathifera</taxon>
        <taxon>Rotifera</taxon>
        <taxon>Eurotatoria</taxon>
        <taxon>Bdelloidea</taxon>
        <taxon>Philodinida</taxon>
        <taxon>Philodinidae</taxon>
        <taxon>Rotaria</taxon>
    </lineage>
</organism>
<dbReference type="Proteomes" id="UP000663836">
    <property type="component" value="Unassembled WGS sequence"/>
</dbReference>
<keyword evidence="2" id="KW-0813">Transport</keyword>
<name>A0A820I2T2_9BILA</name>
<dbReference type="GO" id="GO:0000139">
    <property type="term" value="C:Golgi membrane"/>
    <property type="evidence" value="ECO:0007669"/>
    <property type="project" value="InterPro"/>
</dbReference>
<dbReference type="AlphaFoldDB" id="A0A820I2T2"/>
<evidence type="ECO:0000313" key="6">
    <source>
        <dbReference type="EMBL" id="CAF4303881.1"/>
    </source>
</evidence>
<proteinExistence type="predicted"/>
<comment type="subcellular location">
    <subcellularLocation>
        <location evidence="1">Membrane</location>
        <topology evidence="1">Multi-pass membrane protein</topology>
    </subcellularLocation>
</comment>
<evidence type="ECO:0000256" key="5">
    <source>
        <dbReference type="ARBA" id="ARBA00023136"/>
    </source>
</evidence>
<dbReference type="InterPro" id="IPR007271">
    <property type="entry name" value="Nuc_sug_transpt"/>
</dbReference>
<dbReference type="Pfam" id="PF04142">
    <property type="entry name" value="Nuc_sug_transp"/>
    <property type="match status" value="1"/>
</dbReference>
<protein>
    <submittedName>
        <fullName evidence="6">Uncharacterized protein</fullName>
    </submittedName>
</protein>
<evidence type="ECO:0000313" key="7">
    <source>
        <dbReference type="Proteomes" id="UP000663836"/>
    </source>
</evidence>
<evidence type="ECO:0000256" key="3">
    <source>
        <dbReference type="ARBA" id="ARBA00022692"/>
    </source>
</evidence>
<dbReference type="GO" id="GO:0015165">
    <property type="term" value="F:pyrimidine nucleotide-sugar transmembrane transporter activity"/>
    <property type="evidence" value="ECO:0007669"/>
    <property type="project" value="InterPro"/>
</dbReference>
<keyword evidence="3" id="KW-0812">Transmembrane</keyword>